<keyword evidence="1" id="KW-1133">Transmembrane helix</keyword>
<name>A0A225MKX9_9BURK</name>
<keyword evidence="1" id="KW-0472">Membrane</keyword>
<dbReference type="Proteomes" id="UP000214603">
    <property type="component" value="Unassembled WGS sequence"/>
</dbReference>
<evidence type="ECO:0000313" key="2">
    <source>
        <dbReference type="EMBL" id="OWT62027.1"/>
    </source>
</evidence>
<feature type="transmembrane region" description="Helical" evidence="1">
    <location>
        <begin position="37"/>
        <end position="56"/>
    </location>
</feature>
<gene>
    <name evidence="2" type="ORF">CEY11_09485</name>
</gene>
<accession>A0A225MKX9</accession>
<dbReference type="EMBL" id="NJIH01000004">
    <property type="protein sequence ID" value="OWT62027.1"/>
    <property type="molecule type" value="Genomic_DNA"/>
</dbReference>
<dbReference type="RefSeq" id="WP_088603115.1">
    <property type="nucleotide sequence ID" value="NZ_NJIH01000004.1"/>
</dbReference>
<dbReference type="AlphaFoldDB" id="A0A225MKX9"/>
<reference evidence="3" key="1">
    <citation type="submission" date="2017-06" db="EMBL/GenBank/DDBJ databases">
        <title>Herbaspirillum phytohormonus sp. nov., isolated from the root nodule of Robinia pseudoacacia in lead-zinc mine.</title>
        <authorList>
            <person name="Fan M."/>
            <person name="Lin Y."/>
        </authorList>
    </citation>
    <scope>NUCLEOTIDE SEQUENCE [LARGE SCALE GENOMIC DNA]</scope>
    <source>
        <strain evidence="3">SC-089</strain>
    </source>
</reference>
<dbReference type="InterPro" id="IPR032124">
    <property type="entry name" value="Phage_F116_holin"/>
</dbReference>
<sequence>MKLDAAILDATVTTIASRTTYGGAGASAVGWAANIDWLTVVGVAVAVIGLAVNVYFQIRRDRRESVLNQARIAALREKQ</sequence>
<keyword evidence="1" id="KW-0812">Transmembrane</keyword>
<evidence type="ECO:0000256" key="1">
    <source>
        <dbReference type="SAM" id="Phobius"/>
    </source>
</evidence>
<organism evidence="2 3">
    <name type="scientific">Candidimonas nitroreducens</name>
    <dbReference type="NCBI Taxonomy" id="683354"/>
    <lineage>
        <taxon>Bacteria</taxon>
        <taxon>Pseudomonadati</taxon>
        <taxon>Pseudomonadota</taxon>
        <taxon>Betaproteobacteria</taxon>
        <taxon>Burkholderiales</taxon>
        <taxon>Alcaligenaceae</taxon>
        <taxon>Candidimonas</taxon>
    </lineage>
</organism>
<protein>
    <submittedName>
        <fullName evidence="2">Holin</fullName>
    </submittedName>
</protein>
<dbReference type="Pfam" id="PF16082">
    <property type="entry name" value="Phage_holin_2_4"/>
    <property type="match status" value="1"/>
</dbReference>
<keyword evidence="3" id="KW-1185">Reference proteome</keyword>
<comment type="caution">
    <text evidence="2">The sequence shown here is derived from an EMBL/GenBank/DDBJ whole genome shotgun (WGS) entry which is preliminary data.</text>
</comment>
<proteinExistence type="predicted"/>
<evidence type="ECO:0000313" key="3">
    <source>
        <dbReference type="Proteomes" id="UP000214603"/>
    </source>
</evidence>